<dbReference type="OrthoDB" id="9766407at2"/>
<evidence type="ECO:0000256" key="2">
    <source>
        <dbReference type="ARBA" id="ARBA00006434"/>
    </source>
</evidence>
<comment type="subcellular location">
    <subcellularLocation>
        <location evidence="1">Membrane</location>
        <topology evidence="1">Multi-pass membrane protein</topology>
    </subcellularLocation>
</comment>
<feature type="transmembrane region" description="Helical" evidence="8">
    <location>
        <begin position="222"/>
        <end position="243"/>
    </location>
</feature>
<dbReference type="InterPro" id="IPR001734">
    <property type="entry name" value="Na/solute_symporter"/>
</dbReference>
<dbReference type="GO" id="GO:0022857">
    <property type="term" value="F:transmembrane transporter activity"/>
    <property type="evidence" value="ECO:0007669"/>
    <property type="project" value="InterPro"/>
</dbReference>
<protein>
    <submittedName>
        <fullName evidence="9">Sodium:proline symporter</fullName>
    </submittedName>
</protein>
<feature type="transmembrane region" description="Helical" evidence="8">
    <location>
        <begin position="306"/>
        <end position="323"/>
    </location>
</feature>
<evidence type="ECO:0000256" key="8">
    <source>
        <dbReference type="SAM" id="Phobius"/>
    </source>
</evidence>
<feature type="transmembrane region" description="Helical" evidence="8">
    <location>
        <begin position="440"/>
        <end position="459"/>
    </location>
</feature>
<dbReference type="EMBL" id="JJMM01000014">
    <property type="protein sequence ID" value="KDR94564.1"/>
    <property type="molecule type" value="Genomic_DNA"/>
</dbReference>
<name>A0A069RBX1_PEPLI</name>
<keyword evidence="10" id="KW-1185">Reference proteome</keyword>
<dbReference type="PANTHER" id="PTHR48086:SF7">
    <property type="entry name" value="SODIUM-SOLUTE SYMPORTER-RELATED"/>
    <property type="match status" value="1"/>
</dbReference>
<evidence type="ECO:0000256" key="3">
    <source>
        <dbReference type="ARBA" id="ARBA00022448"/>
    </source>
</evidence>
<dbReference type="AlphaFoldDB" id="A0A069RBX1"/>
<feature type="transmembrane region" description="Helical" evidence="8">
    <location>
        <begin position="75"/>
        <end position="96"/>
    </location>
</feature>
<feature type="transmembrane region" description="Helical" evidence="8">
    <location>
        <begin position="412"/>
        <end position="434"/>
    </location>
</feature>
<comment type="caution">
    <text evidence="9">The sequence shown here is derived from an EMBL/GenBank/DDBJ whole genome shotgun (WGS) entry which is preliminary data.</text>
</comment>
<evidence type="ECO:0000313" key="9">
    <source>
        <dbReference type="EMBL" id="KDR94564.1"/>
    </source>
</evidence>
<dbReference type="GO" id="GO:0005886">
    <property type="term" value="C:plasma membrane"/>
    <property type="evidence" value="ECO:0007669"/>
    <property type="project" value="TreeGrafter"/>
</dbReference>
<dbReference type="CDD" id="cd10322">
    <property type="entry name" value="SLC5sbd"/>
    <property type="match status" value="1"/>
</dbReference>
<feature type="transmembrane region" description="Helical" evidence="8">
    <location>
        <begin position="359"/>
        <end position="378"/>
    </location>
</feature>
<evidence type="ECO:0000256" key="1">
    <source>
        <dbReference type="ARBA" id="ARBA00004141"/>
    </source>
</evidence>
<dbReference type="STRING" id="1121324.CLIT_14c00250"/>
<reference evidence="9 10" key="1">
    <citation type="submission" date="2014-03" db="EMBL/GenBank/DDBJ databases">
        <title>Genome sequence of Clostridium litorale W6, DSM 5388.</title>
        <authorList>
            <person name="Poehlein A."/>
            <person name="Jagirdar A."/>
            <person name="Khonsari B."/>
            <person name="Chibani C.M."/>
            <person name="Gutierrez Gutierrez D.A."/>
            <person name="Davydova E."/>
            <person name="Alghaithi H.S."/>
            <person name="Nair K.P."/>
            <person name="Dhamotharan K."/>
            <person name="Chandran L."/>
            <person name="G W."/>
            <person name="Daniel R."/>
        </authorList>
    </citation>
    <scope>NUCLEOTIDE SEQUENCE [LARGE SCALE GENOMIC DNA]</scope>
    <source>
        <strain evidence="9 10">W6</strain>
    </source>
</reference>
<feature type="transmembrane region" description="Helical" evidence="8">
    <location>
        <begin position="151"/>
        <end position="169"/>
    </location>
</feature>
<dbReference type="InterPro" id="IPR038377">
    <property type="entry name" value="Na/Glc_symporter_sf"/>
</dbReference>
<sequence length="477" mass="51372">MNVIFLMILSAVVVLGGTGLLSFFMGKHTKSGEDWALGGRNLPIYVIIGTQYATAMGGGVLVAHVGIGYASGWSALTYGVFLSGTLVLLTAIADWLRKSNFTTVPEIFERLYGKNKLLISMTAIMTIIVPFGWICTQLVAFGKLYSSLTGFSMPLLIIVFAVISLIYVLPAGLASVAWTDFIFGCLMILVSAVSLVFTLKMGGGIQTIVSNVPPEIAEFPKGMSAAGGFTILLWALSILPGGLTNQMYYQRIYAVENVKTVKTSLIISAVVVLSADVWAAFMGLSIRSMNPNLAPEMAAGWFLTQVPAWFMALYSGFLVATIISTTDSAVQSIVVNLTRDFYAKVINPNGYDEKKMIRLSRILSVVVMALAVALSLAFPHALNWLIATYAYSASALLFPIFVGYFMRNKNFLTVQGAIGSMFCGFGGCIIGQIMNSNVPYVAFGLIGSFLGLVIISAITSRRVQSEYSLDEELALAE</sequence>
<evidence type="ECO:0000256" key="4">
    <source>
        <dbReference type="ARBA" id="ARBA00022692"/>
    </source>
</evidence>
<feature type="transmembrane region" description="Helical" evidence="8">
    <location>
        <begin position="264"/>
        <end position="286"/>
    </location>
</feature>
<proteinExistence type="inferred from homology"/>
<dbReference type="InterPro" id="IPR050277">
    <property type="entry name" value="Sodium:Solute_Symporter"/>
</dbReference>
<evidence type="ECO:0000256" key="7">
    <source>
        <dbReference type="RuleBase" id="RU362091"/>
    </source>
</evidence>
<dbReference type="PROSITE" id="PS50283">
    <property type="entry name" value="NA_SOLUT_SYMP_3"/>
    <property type="match status" value="1"/>
</dbReference>
<keyword evidence="5 8" id="KW-1133">Transmembrane helix</keyword>
<keyword evidence="4 8" id="KW-0812">Transmembrane</keyword>
<keyword evidence="6 8" id="KW-0472">Membrane</keyword>
<feature type="transmembrane region" description="Helical" evidence="8">
    <location>
        <begin position="181"/>
        <end position="202"/>
    </location>
</feature>
<evidence type="ECO:0000313" key="10">
    <source>
        <dbReference type="Proteomes" id="UP000027946"/>
    </source>
</evidence>
<dbReference type="Pfam" id="PF00474">
    <property type="entry name" value="SSF"/>
    <property type="match status" value="1"/>
</dbReference>
<comment type="similarity">
    <text evidence="2 7">Belongs to the sodium:solute symporter (SSF) (TC 2.A.21) family.</text>
</comment>
<feature type="transmembrane region" description="Helical" evidence="8">
    <location>
        <begin position="44"/>
        <end position="69"/>
    </location>
</feature>
<keyword evidence="3" id="KW-0813">Transport</keyword>
<dbReference type="eggNOG" id="COG0591">
    <property type="taxonomic scope" value="Bacteria"/>
</dbReference>
<dbReference type="Gene3D" id="1.20.1730.10">
    <property type="entry name" value="Sodium/glucose cotransporter"/>
    <property type="match status" value="1"/>
</dbReference>
<feature type="transmembrane region" description="Helical" evidence="8">
    <location>
        <begin position="6"/>
        <end position="24"/>
    </location>
</feature>
<dbReference type="RefSeq" id="WP_038266399.1">
    <property type="nucleotide sequence ID" value="NZ_FSRH01000016.1"/>
</dbReference>
<organism evidence="9 10">
    <name type="scientific">Peptoclostridium litorale DSM 5388</name>
    <dbReference type="NCBI Taxonomy" id="1121324"/>
    <lineage>
        <taxon>Bacteria</taxon>
        <taxon>Bacillati</taxon>
        <taxon>Bacillota</taxon>
        <taxon>Clostridia</taxon>
        <taxon>Peptostreptococcales</taxon>
        <taxon>Peptoclostridiaceae</taxon>
        <taxon>Peptoclostridium</taxon>
    </lineage>
</organism>
<feature type="transmembrane region" description="Helical" evidence="8">
    <location>
        <begin position="384"/>
        <end position="405"/>
    </location>
</feature>
<evidence type="ECO:0000256" key="5">
    <source>
        <dbReference type="ARBA" id="ARBA00022989"/>
    </source>
</evidence>
<dbReference type="PANTHER" id="PTHR48086">
    <property type="entry name" value="SODIUM/PROLINE SYMPORTER-RELATED"/>
    <property type="match status" value="1"/>
</dbReference>
<evidence type="ECO:0000256" key="6">
    <source>
        <dbReference type="ARBA" id="ARBA00023136"/>
    </source>
</evidence>
<accession>A0A069RBX1</accession>
<dbReference type="Proteomes" id="UP000027946">
    <property type="component" value="Unassembled WGS sequence"/>
</dbReference>
<gene>
    <name evidence="9" type="ORF">CLIT_14c00250</name>
</gene>
<feature type="transmembrane region" description="Helical" evidence="8">
    <location>
        <begin position="117"/>
        <end position="139"/>
    </location>
</feature>